<gene>
    <name evidence="3" type="ORF">QC761_114670</name>
</gene>
<dbReference type="Proteomes" id="UP001322138">
    <property type="component" value="Unassembled WGS sequence"/>
</dbReference>
<dbReference type="InterPro" id="IPR000594">
    <property type="entry name" value="ThiF_NAD_FAD-bd"/>
</dbReference>
<accession>A0ABR0FZP5</accession>
<dbReference type="RefSeq" id="XP_062737922.1">
    <property type="nucleotide sequence ID" value="XM_062874744.1"/>
</dbReference>
<dbReference type="Pfam" id="PF00899">
    <property type="entry name" value="ThiF"/>
    <property type="match status" value="1"/>
</dbReference>
<reference evidence="3 4" key="1">
    <citation type="journal article" date="2023" name="bioRxiv">
        <title>High-quality genome assemblies of four members of thePodospora anserinaspecies complex.</title>
        <authorList>
            <person name="Ament-Velasquez S.L."/>
            <person name="Vogan A.A."/>
            <person name="Wallerman O."/>
            <person name="Hartmann F."/>
            <person name="Gautier V."/>
            <person name="Silar P."/>
            <person name="Giraud T."/>
            <person name="Johannesson H."/>
        </authorList>
    </citation>
    <scope>NUCLEOTIDE SEQUENCE [LARGE SCALE GENOMIC DNA]</scope>
    <source>
        <strain evidence="3 4">CBS 112042</strain>
    </source>
</reference>
<evidence type="ECO:0000313" key="4">
    <source>
        <dbReference type="Proteomes" id="UP001322138"/>
    </source>
</evidence>
<dbReference type="Gene3D" id="3.40.50.720">
    <property type="entry name" value="NAD(P)-binding Rossmann-like Domain"/>
    <property type="match status" value="1"/>
</dbReference>
<proteinExistence type="predicted"/>
<dbReference type="InterPro" id="IPR045886">
    <property type="entry name" value="ThiF/MoeB/HesA"/>
</dbReference>
<dbReference type="InterPro" id="IPR035985">
    <property type="entry name" value="Ubiquitin-activating_enz"/>
</dbReference>
<feature type="domain" description="THIF-type NAD/FAD binding fold" evidence="2">
    <location>
        <begin position="98"/>
        <end position="354"/>
    </location>
</feature>
<evidence type="ECO:0000259" key="2">
    <source>
        <dbReference type="Pfam" id="PF00899"/>
    </source>
</evidence>
<dbReference type="PANTHER" id="PTHR43267">
    <property type="entry name" value="TRNA THREONYLCARBAMOYLADENOSINE DEHYDRATASE"/>
    <property type="match status" value="1"/>
</dbReference>
<feature type="region of interest" description="Disordered" evidence="1">
    <location>
        <begin position="42"/>
        <end position="71"/>
    </location>
</feature>
<organism evidence="3 4">
    <name type="scientific">Podospora bellae-mahoneyi</name>
    <dbReference type="NCBI Taxonomy" id="2093777"/>
    <lineage>
        <taxon>Eukaryota</taxon>
        <taxon>Fungi</taxon>
        <taxon>Dikarya</taxon>
        <taxon>Ascomycota</taxon>
        <taxon>Pezizomycotina</taxon>
        <taxon>Sordariomycetes</taxon>
        <taxon>Sordariomycetidae</taxon>
        <taxon>Sordariales</taxon>
        <taxon>Podosporaceae</taxon>
        <taxon>Podospora</taxon>
    </lineage>
</organism>
<dbReference type="SUPFAM" id="SSF69572">
    <property type="entry name" value="Activating enzymes of the ubiquitin-like proteins"/>
    <property type="match status" value="1"/>
</dbReference>
<evidence type="ECO:0000313" key="3">
    <source>
        <dbReference type="EMBL" id="KAK4648947.1"/>
    </source>
</evidence>
<keyword evidence="4" id="KW-1185">Reference proteome</keyword>
<name>A0ABR0FZP5_9PEZI</name>
<comment type="caution">
    <text evidence="3">The sequence shown here is derived from an EMBL/GenBank/DDBJ whole genome shotgun (WGS) entry which is preliminary data.</text>
</comment>
<dbReference type="GeneID" id="87894226"/>
<dbReference type="CDD" id="cd00755">
    <property type="entry name" value="YgdL_like"/>
    <property type="match status" value="1"/>
</dbReference>
<dbReference type="EMBL" id="JAFFGZ010000001">
    <property type="protein sequence ID" value="KAK4648947.1"/>
    <property type="molecule type" value="Genomic_DNA"/>
</dbReference>
<evidence type="ECO:0000256" key="1">
    <source>
        <dbReference type="SAM" id="MobiDB-lite"/>
    </source>
</evidence>
<sequence>MSSLTSNNKVQLAATAVVSAAVAAGAILSYQRLQKDSRLNRLKQSIPNPGDDESGVQKLTRVGPLPKPDKEDEHNFLLAQRAQAGDFDDELVLEQLARNRVFLSDQGLSKLRNAFVIIVGCGGVGSHACAALSRSGVSKIRLIDFDQVTLSSLNRHAVATLADVGLPKVQCLQRRLCAITPWTKFDLRLQKFDGSVAGDLLGDWEGGQRPDFVIDAIDNIESKVELLKYCHDNGLPVISAMGAGTKSDPTRVMVGDIGASFEDGLSRATRRKLKLLGVTSGIPVVYSTEKMGEGKAALLPLSEEEFKKGDVRDLGALPDFRVRILPVLGTMPAVFGYVAANHVILKITGYPMDYQPAKARDKMYEAILAYVQASEEKVVRMIEGGRTDVCVGLKVPITPGDIAFLVEEAFRGRSAVTGVPTKLMLIRWRKPATTTLVRIGEGKDEQKSSNLRLRDLVCMTKEEAVRHQKEVLLGDKSLKDLYSQEVIELVERQQEEAEAYERHRP</sequence>
<dbReference type="PANTHER" id="PTHR43267:SF2">
    <property type="entry name" value="TRNA THREONYLCARBAMOYLADENOSINE DEHYDRATASE 1-RELATED"/>
    <property type="match status" value="1"/>
</dbReference>
<protein>
    <recommendedName>
        <fullName evidence="2">THIF-type NAD/FAD binding fold domain-containing protein</fullName>
    </recommendedName>
</protein>